<comment type="caution">
    <text evidence="3">The sequence shown here is derived from an EMBL/GenBank/DDBJ whole genome shotgun (WGS) entry which is preliminary data.</text>
</comment>
<dbReference type="InterPro" id="IPR007498">
    <property type="entry name" value="PqiA-like"/>
</dbReference>
<dbReference type="eggNOG" id="ENOG502SAXF">
    <property type="taxonomic scope" value="Eukaryota"/>
</dbReference>
<feature type="transmembrane region" description="Helical" evidence="2">
    <location>
        <begin position="1417"/>
        <end position="1441"/>
    </location>
</feature>
<dbReference type="EMBL" id="AGNL01041334">
    <property type="protein sequence ID" value="EJK51624.1"/>
    <property type="molecule type" value="Genomic_DNA"/>
</dbReference>
<feature type="transmembrane region" description="Helical" evidence="2">
    <location>
        <begin position="1461"/>
        <end position="1480"/>
    </location>
</feature>
<evidence type="ECO:0000256" key="2">
    <source>
        <dbReference type="SAM" id="Phobius"/>
    </source>
</evidence>
<dbReference type="OMA" id="EFEPMIL"/>
<keyword evidence="4" id="KW-1185">Reference proteome</keyword>
<feature type="transmembrane region" description="Helical" evidence="2">
    <location>
        <begin position="1117"/>
        <end position="1137"/>
    </location>
</feature>
<feature type="transmembrane region" description="Helical" evidence="2">
    <location>
        <begin position="1222"/>
        <end position="1244"/>
    </location>
</feature>
<feature type="region of interest" description="Disordered" evidence="1">
    <location>
        <begin position="1659"/>
        <end position="1690"/>
    </location>
</feature>
<dbReference type="PANTHER" id="PTHR34730">
    <property type="entry name" value="UNNAMED PRODUCT"/>
    <property type="match status" value="1"/>
</dbReference>
<feature type="transmembrane region" description="Helical" evidence="2">
    <location>
        <begin position="1525"/>
        <end position="1542"/>
    </location>
</feature>
<sequence>MKVGGIEEFQLVGFVSRETDLAIKAMTQAILDEFEPMILASMPSFTAVTVRSVLDGILAKLLDQGREGACPGPDPSLNGFVDFRDFFMDPEEAAASGARGDERYGNLGTWAKDLIDDKLSSSNEDGLLAINDVLIGPVTKSLFGAEGSVLLSGTVVELSKDQVDEDSIWAAFADSARLQLSNVHLEGLNSIRQPLILLQPSASSPYVIDNQMNLGPVLASVDLGIFVGDNKSPLSMSNELNLRVDLPSIDLLLSLLAAFDESRVLNFPLNDILEWSCWLSAISEPGRMELSKAAAGLALRRVGLTLSGAVTASSSCVSCTSSWLEKLDPTLLDFLNSNNVIGDFAERAMSIASDLLESAWFQGLIDEQIAAASTRCPHDPSYGLEISDTVAPSFRATRDLVDSVLYIGMAVVEVIAVGVAKEHAEVDVPQQVVELQMDVPKDANLIDLTDLSSVADWVDVALEEGRDYLGSVSENGVLGINNLLSSSLLDDEDGTLTIQLEDIGFESGGVKLTMLEVSLIGLDSFTQIDALRAVDPRTLRSQFSLGRLGCEVTMGLSVEGEEDEHAEQVRMLQRSGLETVTISLVLADVEVDLSLLLALDQDLLGSLQLGSILSTGNIFYCFLSTLHDVGLSEFVMKVGDIEEFQLVGFVSKETDLAIKAMTQAILDEFEPMILASMPSFTAVTVRSVLDGILAKLLDQGREGACPGPDPSLNGFVDFRDLLLPVEVASNLPGARGDSPYGNVFRMLHSFIDGLLSNSSGGISELNKVVAGITESFSGKAGELFFLGDVIDKNVTINLNGLNAALALSVSNVTISNIDSLGSPIAILQPFDSMPSSLNNSMTVGVGPDMFNVSFLLKIRGKGEEVEVDNELVLGLSVKEMRAVAEILLQIQEAPFLGFPIRDVTNVRCWLATIAKPILDKYGLREIEEDSGMALNELAMNVAEARLNIDCIECSSPLLLEMAEKFISREGVEDTTKAANDIFHYIARFLSGNFVQNLLDRLVLSSSMMCPHSPSYNRAFAGLKYEQVPAVEGSGNLSGFLVAIIIVLVVILALASAFMLVTRHISRKRHAMWCKSLTREQFAELMKEQINTKDREIDINNRVTSLALCQEVPMIVRVLMPLIILGNVGLFLSGHLSLGGTVNIIGNFAGQDFNVEGFFEFSVVQSTIEMWQAGAYPLAILIAIFSGVWPYTKQCLSMYIWFSPTKFLSCKKRGRILVWLDLLGKWSMVDVFVLVFTLASFALSIESPSHLSFLPEGLYSVRMLVVPKWGLYANMLAQFVAQISSHVIIHFHRKSVNKADVDQRVEMGLEMPKDVTPSEKLCEHCFQLDHRTRAVVRKGFTRVLISSFFLFALLVILGCSFPSFSKETLGIVGLVIESGNPNWDEASTYYSVFGLARSITEQGRFLGALPDRVGLGTLASLLIVTVLLVPLAQAACLFMMWFVPLTKTRRATGRVMNEILGAWQYTEVYVLSIFITSWQLGGVSEFMINEYCGSLESALNSLAYFDVIDKGDAQCFRVNSMVQSGAWLLLLASFILFGINKSISEAASQKDSDDALPRKFHFYAPKTGSNPAAVSVERPASFEDPSERSAVLSPISPRFTDIFPFAVIAKIHDIDTIERAETALPFSKFPQRPTANEMNSFDHDEVRTYAKSLLSLAEGVTESELDDTSSSNDHDAASVSTSEGSGTVSSGVTSADEYEYIGCIGHRDEYLVYKP</sequence>
<feature type="transmembrane region" description="Helical" evidence="2">
    <location>
        <begin position="1036"/>
        <end position="1060"/>
    </location>
</feature>
<keyword evidence="2" id="KW-1133">Transmembrane helix</keyword>
<evidence type="ECO:0000313" key="4">
    <source>
        <dbReference type="Proteomes" id="UP000266841"/>
    </source>
</evidence>
<feature type="transmembrane region" description="Helical" evidence="2">
    <location>
        <begin position="1342"/>
        <end position="1363"/>
    </location>
</feature>
<dbReference type="OrthoDB" id="48427at2759"/>
<feature type="transmembrane region" description="Helical" evidence="2">
    <location>
        <begin position="1177"/>
        <end position="1201"/>
    </location>
</feature>
<dbReference type="Pfam" id="PF04403">
    <property type="entry name" value="PqiA"/>
    <property type="match status" value="1"/>
</dbReference>
<reference evidence="3 4" key="1">
    <citation type="journal article" date="2012" name="Genome Biol.">
        <title>Genome and low-iron response of an oceanic diatom adapted to chronic iron limitation.</title>
        <authorList>
            <person name="Lommer M."/>
            <person name="Specht M."/>
            <person name="Roy A.S."/>
            <person name="Kraemer L."/>
            <person name="Andreson R."/>
            <person name="Gutowska M.A."/>
            <person name="Wolf J."/>
            <person name="Bergner S.V."/>
            <person name="Schilhabel M.B."/>
            <person name="Klostermeier U.C."/>
            <person name="Beiko R.G."/>
            <person name="Rosenstiel P."/>
            <person name="Hippler M."/>
            <person name="Laroche J."/>
        </authorList>
    </citation>
    <scope>NUCLEOTIDE SEQUENCE [LARGE SCALE GENOMIC DNA]</scope>
    <source>
        <strain evidence="3 4">CCMP1005</strain>
    </source>
</reference>
<name>K0RH65_THAOC</name>
<keyword evidence="2" id="KW-0812">Transmembrane</keyword>
<feature type="transmembrane region" description="Helical" evidence="2">
    <location>
        <begin position="1268"/>
        <end position="1288"/>
    </location>
</feature>
<evidence type="ECO:0000313" key="3">
    <source>
        <dbReference type="EMBL" id="EJK51624.1"/>
    </source>
</evidence>
<feature type="compositionally biased region" description="Low complexity" evidence="1">
    <location>
        <begin position="1676"/>
        <end position="1690"/>
    </location>
</feature>
<dbReference type="Proteomes" id="UP000266841">
    <property type="component" value="Unassembled WGS sequence"/>
</dbReference>
<evidence type="ECO:0000256" key="1">
    <source>
        <dbReference type="SAM" id="MobiDB-lite"/>
    </source>
</evidence>
<proteinExistence type="predicted"/>
<accession>K0RH65</accession>
<protein>
    <submittedName>
        <fullName evidence="3">Uncharacterized protein</fullName>
    </submittedName>
</protein>
<keyword evidence="2" id="KW-0472">Membrane</keyword>
<gene>
    <name evidence="3" type="ORF">THAOC_29193</name>
</gene>
<dbReference type="PANTHER" id="PTHR34730:SF1">
    <property type="entry name" value="PARAQUAT-INDUCIBLE PROTEIN A"/>
    <property type="match status" value="1"/>
</dbReference>
<organism evidence="3 4">
    <name type="scientific">Thalassiosira oceanica</name>
    <name type="common">Marine diatom</name>
    <dbReference type="NCBI Taxonomy" id="159749"/>
    <lineage>
        <taxon>Eukaryota</taxon>
        <taxon>Sar</taxon>
        <taxon>Stramenopiles</taxon>
        <taxon>Ochrophyta</taxon>
        <taxon>Bacillariophyta</taxon>
        <taxon>Coscinodiscophyceae</taxon>
        <taxon>Thalassiosirophycidae</taxon>
        <taxon>Thalassiosirales</taxon>
        <taxon>Thalassiosiraceae</taxon>
        <taxon>Thalassiosira</taxon>
    </lineage>
</organism>